<dbReference type="EMBL" id="CAJNJQ010000386">
    <property type="protein sequence ID" value="CAE7074479.1"/>
    <property type="molecule type" value="Genomic_DNA"/>
</dbReference>
<dbReference type="AlphaFoldDB" id="A0A8H3DRD4"/>
<organism evidence="3 4">
    <name type="scientific">Rhizoctonia solani</name>
    <dbReference type="NCBI Taxonomy" id="456999"/>
    <lineage>
        <taxon>Eukaryota</taxon>
        <taxon>Fungi</taxon>
        <taxon>Dikarya</taxon>
        <taxon>Basidiomycota</taxon>
        <taxon>Agaricomycotina</taxon>
        <taxon>Agaricomycetes</taxon>
        <taxon>Cantharellales</taxon>
        <taxon>Ceratobasidiaceae</taxon>
        <taxon>Rhizoctonia</taxon>
    </lineage>
</organism>
<feature type="domain" description="MACPF-like" evidence="2">
    <location>
        <begin position="78"/>
        <end position="196"/>
    </location>
</feature>
<dbReference type="Pfam" id="PF22693">
    <property type="entry name" value="MACPF_1"/>
    <property type="match status" value="1"/>
</dbReference>
<proteinExistence type="predicted"/>
<gene>
    <name evidence="3" type="ORF">RDB_LOCUS18629</name>
</gene>
<feature type="region of interest" description="Disordered" evidence="1">
    <location>
        <begin position="1"/>
        <end position="24"/>
    </location>
</feature>
<dbReference type="InterPro" id="IPR054586">
    <property type="entry name" value="MACPF_1_fungal"/>
</dbReference>
<reference evidence="3" key="1">
    <citation type="submission" date="2021-01" db="EMBL/GenBank/DDBJ databases">
        <authorList>
            <person name="Kaushik A."/>
        </authorList>
    </citation>
    <scope>NUCLEOTIDE SEQUENCE</scope>
    <source>
        <strain evidence="3">AG5</strain>
    </source>
</reference>
<dbReference type="Proteomes" id="UP000663827">
    <property type="component" value="Unassembled WGS sequence"/>
</dbReference>
<accession>A0A8H3DRD4</accession>
<evidence type="ECO:0000256" key="1">
    <source>
        <dbReference type="SAM" id="MobiDB-lite"/>
    </source>
</evidence>
<evidence type="ECO:0000313" key="4">
    <source>
        <dbReference type="Proteomes" id="UP000663827"/>
    </source>
</evidence>
<evidence type="ECO:0000259" key="2">
    <source>
        <dbReference type="Pfam" id="PF22693"/>
    </source>
</evidence>
<evidence type="ECO:0000313" key="3">
    <source>
        <dbReference type="EMBL" id="CAE7074479.1"/>
    </source>
</evidence>
<name>A0A8H3DRD4_9AGAM</name>
<protein>
    <recommendedName>
        <fullName evidence="2">MACPF-like domain-containing protein</fullName>
    </recommendedName>
</protein>
<sequence>MNIPQAIDDNDRGNNNLTPPPELSNHLGENSHILKSSGWLCGFRVENQTRPQVLPHQVASYVDGAAPFIEGTTEVVSELITTYNKRESNYVHHGWSVGAIRTISPWTLSRIHATNQKNEEGTWITKRNLVVRRRVQVLPRYLAPTPEFKVAIKEALGRSTRFERFQAVYHTLNHWGDVVPLEVEIGTSLALTDTETNFAQVK</sequence>
<comment type="caution">
    <text evidence="3">The sequence shown here is derived from an EMBL/GenBank/DDBJ whole genome shotgun (WGS) entry which is preliminary data.</text>
</comment>